<dbReference type="EC" id="2.7.7.19" evidence="3"/>
<dbReference type="EMBL" id="CAIX01000271">
    <property type="protein sequence ID" value="CCI49082.1"/>
    <property type="molecule type" value="Genomic_DNA"/>
</dbReference>
<dbReference type="Pfam" id="PF04926">
    <property type="entry name" value="PAP_RNA-bind"/>
    <property type="match status" value="2"/>
</dbReference>
<dbReference type="InParanoid" id="A0A024GQT4"/>
<dbReference type="Proteomes" id="UP000053237">
    <property type="component" value="Unassembled WGS sequence"/>
</dbReference>
<evidence type="ECO:0000259" key="9">
    <source>
        <dbReference type="Pfam" id="PF04926"/>
    </source>
</evidence>
<evidence type="ECO:0000256" key="5">
    <source>
        <dbReference type="ARBA" id="ARBA00022679"/>
    </source>
</evidence>
<dbReference type="GO" id="GO:0006397">
    <property type="term" value="P:mRNA processing"/>
    <property type="evidence" value="ECO:0007669"/>
    <property type="project" value="UniProtKB-KW"/>
</dbReference>
<evidence type="ECO:0000256" key="8">
    <source>
        <dbReference type="ARBA" id="ARBA00023242"/>
    </source>
</evidence>
<dbReference type="GO" id="GO:0005524">
    <property type="term" value="F:ATP binding"/>
    <property type="evidence" value="ECO:0007669"/>
    <property type="project" value="UniProtKB-KW"/>
</dbReference>
<keyword evidence="12" id="KW-1185">Reference proteome</keyword>
<dbReference type="AlphaFoldDB" id="A0A024GQT4"/>
<keyword evidence="6" id="KW-0547">Nucleotide-binding</keyword>
<evidence type="ECO:0000313" key="11">
    <source>
        <dbReference type="EMBL" id="CCI49082.1"/>
    </source>
</evidence>
<feature type="domain" description="Poly(A) polymerase RNA-binding" evidence="9">
    <location>
        <begin position="125"/>
        <end position="182"/>
    </location>
</feature>
<gene>
    <name evidence="11" type="ORF">BN9_103360</name>
</gene>
<dbReference type="OrthoDB" id="412748at2759"/>
<comment type="caution">
    <text evidence="11">The sequence shown here is derived from an EMBL/GenBank/DDBJ whole genome shotgun (WGS) entry which is preliminary data.</text>
</comment>
<comment type="subcellular location">
    <subcellularLocation>
        <location evidence="1">Nucleus</location>
    </subcellularLocation>
</comment>
<dbReference type="STRING" id="65357.A0A024GQT4"/>
<evidence type="ECO:0000256" key="1">
    <source>
        <dbReference type="ARBA" id="ARBA00004123"/>
    </source>
</evidence>
<dbReference type="SUPFAM" id="SSF81631">
    <property type="entry name" value="PAP/OAS1 substrate-binding domain"/>
    <property type="match status" value="1"/>
</dbReference>
<organism evidence="11 12">
    <name type="scientific">Albugo candida</name>
    <dbReference type="NCBI Taxonomy" id="65357"/>
    <lineage>
        <taxon>Eukaryota</taxon>
        <taxon>Sar</taxon>
        <taxon>Stramenopiles</taxon>
        <taxon>Oomycota</taxon>
        <taxon>Peronosporomycetes</taxon>
        <taxon>Albuginales</taxon>
        <taxon>Albuginaceae</taxon>
        <taxon>Albugo</taxon>
    </lineage>
</organism>
<evidence type="ECO:0000259" key="10">
    <source>
        <dbReference type="Pfam" id="PF04928"/>
    </source>
</evidence>
<feature type="domain" description="Poly(A) polymerase RNA-binding" evidence="9">
    <location>
        <begin position="185"/>
        <end position="256"/>
    </location>
</feature>
<dbReference type="InterPro" id="IPR007012">
    <property type="entry name" value="PolA_pol_cen_dom"/>
</dbReference>
<dbReference type="Gene3D" id="3.30.70.590">
    <property type="entry name" value="Poly(A) polymerase predicted RNA binding domain"/>
    <property type="match status" value="1"/>
</dbReference>
<dbReference type="GO" id="GO:1990817">
    <property type="term" value="F:poly(A) RNA polymerase activity"/>
    <property type="evidence" value="ECO:0007669"/>
    <property type="project" value="UniProtKB-EC"/>
</dbReference>
<evidence type="ECO:0000313" key="12">
    <source>
        <dbReference type="Proteomes" id="UP000053237"/>
    </source>
</evidence>
<evidence type="ECO:0000256" key="3">
    <source>
        <dbReference type="ARBA" id="ARBA00012388"/>
    </source>
</evidence>
<dbReference type="GO" id="GO:0031123">
    <property type="term" value="P:RNA 3'-end processing"/>
    <property type="evidence" value="ECO:0007669"/>
    <property type="project" value="InterPro"/>
</dbReference>
<evidence type="ECO:0000256" key="7">
    <source>
        <dbReference type="ARBA" id="ARBA00022840"/>
    </source>
</evidence>
<accession>A0A024GQT4</accession>
<dbReference type="InterPro" id="IPR007010">
    <property type="entry name" value="PolA_pol_RNA-bd_dom"/>
</dbReference>
<dbReference type="GO" id="GO:0003723">
    <property type="term" value="F:RNA binding"/>
    <property type="evidence" value="ECO:0007669"/>
    <property type="project" value="InterPro"/>
</dbReference>
<dbReference type="PANTHER" id="PTHR10682">
    <property type="entry name" value="POLY A POLYMERASE"/>
    <property type="match status" value="1"/>
</dbReference>
<dbReference type="PANTHER" id="PTHR10682:SF10">
    <property type="entry name" value="POLYNUCLEOTIDE ADENYLYLTRANSFERASE"/>
    <property type="match status" value="1"/>
</dbReference>
<evidence type="ECO:0000256" key="4">
    <source>
        <dbReference type="ARBA" id="ARBA00022664"/>
    </source>
</evidence>
<dbReference type="Pfam" id="PF04928">
    <property type="entry name" value="PAP_central"/>
    <property type="match status" value="1"/>
</dbReference>
<feature type="domain" description="Poly(A) polymerase central" evidence="10">
    <location>
        <begin position="1"/>
        <end position="121"/>
    </location>
</feature>
<dbReference type="GO" id="GO:0005634">
    <property type="term" value="C:nucleus"/>
    <property type="evidence" value="ECO:0007669"/>
    <property type="project" value="UniProtKB-SubCell"/>
</dbReference>
<keyword evidence="8" id="KW-0539">Nucleus</keyword>
<dbReference type="InterPro" id="IPR011068">
    <property type="entry name" value="NuclTrfase_I-like_C"/>
</dbReference>
<evidence type="ECO:0000256" key="2">
    <source>
        <dbReference type="ARBA" id="ARBA00010912"/>
    </source>
</evidence>
<reference evidence="11 12" key="1">
    <citation type="submission" date="2012-05" db="EMBL/GenBank/DDBJ databases">
        <title>Recombination and specialization in a pathogen metapopulation.</title>
        <authorList>
            <person name="Gardiner A."/>
            <person name="Kemen E."/>
            <person name="Schultz-Larsen T."/>
            <person name="MacLean D."/>
            <person name="Van Oosterhout C."/>
            <person name="Jones J.D.G."/>
        </authorList>
    </citation>
    <scope>NUCLEOTIDE SEQUENCE [LARGE SCALE GENOMIC DNA]</scope>
    <source>
        <strain evidence="11 12">Ac Nc2</strain>
    </source>
</reference>
<sequence length="306" mass="35289">MVAKVCQLYPDALPPTLLIKFFHLYHLWNWPNPLTIAPCTNPLRLGYTHLTQLPVAESWNPKMHPKDRLHLMPIITPCYPSINSSYNVLSSTLNVMKTEFKNAAFQASRVKAKVLSWREVLTGVSFFDKYKHFLQVQITSADEEDFGRWVTWVESRIRILFMRLESVPLLRIHPFARFFNFKEMDGAYTSWIFIGLDFQKSNDPLQSAKESELTIDLSEAVRTFANYVDQWEERTNSMDLAVKHVVRSQIPAWVIDAAGCNLVTDKGLMRREKMDQCRHSAATHAPVRGENFSSSNSCDIDIEKVC</sequence>
<evidence type="ECO:0000256" key="6">
    <source>
        <dbReference type="ARBA" id="ARBA00022741"/>
    </source>
</evidence>
<keyword evidence="4" id="KW-0507">mRNA processing</keyword>
<keyword evidence="5" id="KW-0808">Transferase</keyword>
<dbReference type="SUPFAM" id="SSF55003">
    <property type="entry name" value="PAP/Archaeal CCA-adding enzyme, C-terminal domain"/>
    <property type="match status" value="1"/>
</dbReference>
<protein>
    <recommendedName>
        <fullName evidence="3">polynucleotide adenylyltransferase</fullName>
        <ecNumber evidence="3">2.7.7.19</ecNumber>
    </recommendedName>
</protein>
<dbReference type="Gene3D" id="1.10.1410.10">
    <property type="match status" value="1"/>
</dbReference>
<proteinExistence type="inferred from homology"/>
<comment type="similarity">
    <text evidence="2">Belongs to the poly(A) polymerase family.</text>
</comment>
<keyword evidence="7" id="KW-0067">ATP-binding</keyword>
<name>A0A024GQT4_9STRA</name>